<dbReference type="InterPro" id="IPR057670">
    <property type="entry name" value="SH3_retrovirus"/>
</dbReference>
<dbReference type="SUPFAM" id="SSF53098">
    <property type="entry name" value="Ribonuclease H-like"/>
    <property type="match status" value="1"/>
</dbReference>
<evidence type="ECO:0000313" key="8">
    <source>
        <dbReference type="Proteomes" id="UP000077684"/>
    </source>
</evidence>
<evidence type="ECO:0000256" key="3">
    <source>
        <dbReference type="ARBA" id="ARBA00048173"/>
    </source>
</evidence>
<dbReference type="GO" id="GO:0003887">
    <property type="term" value="F:DNA-directed DNA polymerase activity"/>
    <property type="evidence" value="ECO:0007669"/>
    <property type="project" value="UniProtKB-EC"/>
</dbReference>
<keyword evidence="8" id="KW-1185">Reference proteome</keyword>
<keyword evidence="2" id="KW-0694">RNA-binding</keyword>
<evidence type="ECO:0000313" key="7">
    <source>
        <dbReference type="EMBL" id="KAE8235867.1"/>
    </source>
</evidence>
<evidence type="ECO:0000256" key="2">
    <source>
        <dbReference type="ARBA" id="ARBA00022884"/>
    </source>
</evidence>
<dbReference type="AlphaFoldDB" id="A0A8X7MI44"/>
<reference evidence="7" key="1">
    <citation type="submission" date="2016-04" db="EMBL/GenBank/DDBJ databases">
        <authorList>
            <person name="Nguyen H.D."/>
            <person name="Samba Siva P."/>
            <person name="Cullis J."/>
            <person name="Levesque C.A."/>
            <person name="Hambleton S."/>
        </authorList>
    </citation>
    <scope>NUCLEOTIDE SEQUENCE</scope>
    <source>
        <strain evidence="7">DAOMC 236426</strain>
    </source>
</reference>
<feature type="compositionally biased region" description="Polar residues" evidence="5">
    <location>
        <begin position="259"/>
        <end position="268"/>
    </location>
</feature>
<dbReference type="Proteomes" id="UP000077684">
    <property type="component" value="Unassembled WGS sequence"/>
</dbReference>
<name>A0A8X7MI44_9BASI</name>
<dbReference type="GO" id="GO:0003723">
    <property type="term" value="F:RNA binding"/>
    <property type="evidence" value="ECO:0007669"/>
    <property type="project" value="UniProtKB-KW"/>
</dbReference>
<dbReference type="PANTHER" id="PTHR42648">
    <property type="entry name" value="TRANSPOSASE, PUTATIVE-RELATED"/>
    <property type="match status" value="1"/>
</dbReference>
<feature type="region of interest" description="Disordered" evidence="5">
    <location>
        <begin position="248"/>
        <end position="268"/>
    </location>
</feature>
<dbReference type="PROSITE" id="PS50994">
    <property type="entry name" value="INTEGRASE"/>
    <property type="match status" value="1"/>
</dbReference>
<dbReference type="EMBL" id="LWDE02003253">
    <property type="protein sequence ID" value="KAE8235867.1"/>
    <property type="molecule type" value="Genomic_DNA"/>
</dbReference>
<gene>
    <name evidence="7" type="ORF">A4X06_0g9733</name>
</gene>
<comment type="catalytic activity">
    <reaction evidence="4">
        <text>DNA(n) + a 2'-deoxyribonucleoside 5'-triphosphate = DNA(n+1) + diphosphate</text>
        <dbReference type="Rhea" id="RHEA:22508"/>
        <dbReference type="Rhea" id="RHEA-COMP:17339"/>
        <dbReference type="Rhea" id="RHEA-COMP:17340"/>
        <dbReference type="ChEBI" id="CHEBI:33019"/>
        <dbReference type="ChEBI" id="CHEBI:61560"/>
        <dbReference type="ChEBI" id="CHEBI:173112"/>
        <dbReference type="EC" id="2.7.7.7"/>
    </reaction>
</comment>
<dbReference type="PANTHER" id="PTHR42648:SF31">
    <property type="entry name" value="RNA-DIRECTED DNA POLYMERASE"/>
    <property type="match status" value="1"/>
</dbReference>
<keyword evidence="1" id="KW-0815">Transposition</keyword>
<sequence>MELIHVDTFGPERMQDSKSLGGSKYGLVLVDDFTKHVWVKLLLRKSDAIKSIKSFCLQASTRLPDLPISRVRTDGALKFKSADLHAFWLNRGVTHEVTARYSPQSNGVAERNIRTLTEMTRTMLIAASLPTFFWPAAVETAVRIKNRVTASGLKEGKTPHEMLFGKPPAPEDFRPFGCVAWAKKASTERHGKFDPKARPCVYLGPAFRGASCLWDPATEKEIVEHSVIFDDHQDASALVDPGVRTAADNRRTGDRQRDSPSGTSCCEHSTTILKGETSLDPSVMDDAYIQHQHQQSH</sequence>
<comment type="catalytic activity">
    <reaction evidence="3">
        <text>DNA(n) + a 2'-deoxyribonucleoside 5'-triphosphate = DNA(n+1) + diphosphate</text>
        <dbReference type="Rhea" id="RHEA:22508"/>
        <dbReference type="Rhea" id="RHEA-COMP:17339"/>
        <dbReference type="Rhea" id="RHEA-COMP:17340"/>
        <dbReference type="ChEBI" id="CHEBI:33019"/>
        <dbReference type="ChEBI" id="CHEBI:61560"/>
        <dbReference type="ChEBI" id="CHEBI:173112"/>
        <dbReference type="EC" id="2.7.7.49"/>
    </reaction>
</comment>
<dbReference type="InterPro" id="IPR036397">
    <property type="entry name" value="RNaseH_sf"/>
</dbReference>
<accession>A0A8X7MI44</accession>
<evidence type="ECO:0000256" key="5">
    <source>
        <dbReference type="SAM" id="MobiDB-lite"/>
    </source>
</evidence>
<dbReference type="GO" id="GO:0032196">
    <property type="term" value="P:transposition"/>
    <property type="evidence" value="ECO:0007669"/>
    <property type="project" value="UniProtKB-KW"/>
</dbReference>
<protein>
    <recommendedName>
        <fullName evidence="6">Integrase catalytic domain-containing protein</fullName>
    </recommendedName>
</protein>
<organism evidence="7 8">
    <name type="scientific">Tilletia controversa</name>
    <name type="common">dwarf bunt fungus</name>
    <dbReference type="NCBI Taxonomy" id="13291"/>
    <lineage>
        <taxon>Eukaryota</taxon>
        <taxon>Fungi</taxon>
        <taxon>Dikarya</taxon>
        <taxon>Basidiomycota</taxon>
        <taxon>Ustilaginomycotina</taxon>
        <taxon>Exobasidiomycetes</taxon>
        <taxon>Tilletiales</taxon>
        <taxon>Tilletiaceae</taxon>
        <taxon>Tilletia</taxon>
    </lineage>
</organism>
<evidence type="ECO:0000256" key="4">
    <source>
        <dbReference type="ARBA" id="ARBA00049244"/>
    </source>
</evidence>
<dbReference type="InterPro" id="IPR039537">
    <property type="entry name" value="Retrotran_Ty1/copia-like"/>
</dbReference>
<dbReference type="Pfam" id="PF25597">
    <property type="entry name" value="SH3_retrovirus"/>
    <property type="match status" value="1"/>
</dbReference>
<dbReference type="GO" id="GO:0015074">
    <property type="term" value="P:DNA integration"/>
    <property type="evidence" value="ECO:0007669"/>
    <property type="project" value="InterPro"/>
</dbReference>
<proteinExistence type="predicted"/>
<comment type="caution">
    <text evidence="7">The sequence shown here is derived from an EMBL/GenBank/DDBJ whole genome shotgun (WGS) entry which is preliminary data.</text>
</comment>
<dbReference type="InterPro" id="IPR012337">
    <property type="entry name" value="RNaseH-like_sf"/>
</dbReference>
<dbReference type="Gene3D" id="3.30.420.10">
    <property type="entry name" value="Ribonuclease H-like superfamily/Ribonuclease H"/>
    <property type="match status" value="1"/>
</dbReference>
<evidence type="ECO:0000256" key="1">
    <source>
        <dbReference type="ARBA" id="ARBA00022578"/>
    </source>
</evidence>
<dbReference type="InterPro" id="IPR001584">
    <property type="entry name" value="Integrase_cat-core"/>
</dbReference>
<feature type="domain" description="Integrase catalytic" evidence="6">
    <location>
        <begin position="1"/>
        <end position="167"/>
    </location>
</feature>
<evidence type="ECO:0000259" key="6">
    <source>
        <dbReference type="PROSITE" id="PS50994"/>
    </source>
</evidence>
<feature type="compositionally biased region" description="Basic and acidic residues" evidence="5">
    <location>
        <begin position="248"/>
        <end position="258"/>
    </location>
</feature>
<dbReference type="GO" id="GO:0005634">
    <property type="term" value="C:nucleus"/>
    <property type="evidence" value="ECO:0007669"/>
    <property type="project" value="UniProtKB-ARBA"/>
</dbReference>
<dbReference type="GO" id="GO:0003964">
    <property type="term" value="F:RNA-directed DNA polymerase activity"/>
    <property type="evidence" value="ECO:0007669"/>
    <property type="project" value="UniProtKB-EC"/>
</dbReference>
<reference evidence="7" key="2">
    <citation type="journal article" date="2019" name="IMA Fungus">
        <title>Genome sequencing and comparison of five Tilletia species to identify candidate genes for the detection of regulated species infecting wheat.</title>
        <authorList>
            <person name="Nguyen H.D.T."/>
            <person name="Sultana T."/>
            <person name="Kesanakurti P."/>
            <person name="Hambleton S."/>
        </authorList>
    </citation>
    <scope>NUCLEOTIDE SEQUENCE</scope>
    <source>
        <strain evidence="7">DAOMC 236426</strain>
    </source>
</reference>